<keyword evidence="7" id="KW-1185">Reference proteome</keyword>
<dbReference type="PANTHER" id="PTHR47396:SF1">
    <property type="entry name" value="ATP-DEPENDENT HELICASE IRC3-RELATED"/>
    <property type="match status" value="1"/>
</dbReference>
<organism evidence="6 7">
    <name type="scientific">Paramecium bursaria Chlorella virus NY2A</name>
    <name type="common">PBCV-NY2A</name>
    <dbReference type="NCBI Taxonomy" id="46021"/>
    <lineage>
        <taxon>Viruses</taxon>
        <taxon>Varidnaviria</taxon>
        <taxon>Bamfordvirae</taxon>
        <taxon>Nucleocytoviricota</taxon>
        <taxon>Megaviricetes</taxon>
        <taxon>Algavirales</taxon>
        <taxon>Phycodnaviridae</taxon>
        <taxon>Chlorovirus</taxon>
        <taxon>Chlorovirus americanus</taxon>
    </lineage>
</organism>
<sequence>MSLVGILSRSGLKIKISDLTEKEKKLVHRELTVSPLTLDELFPKKFKIFKSDKEYVYVPRYWAKETLERLVVTEDFGAVVPMGDVTFEGTLRKELEQDKATDALLKSLKNTGGGILSLDTGYGKTFCSIYIAVKLHVKTMILVHKTFLADQFEESIRKLVPEAKISKIRGDECDISGDFVICMIQTLLSRKYDAFEGIGCLITDESHHVPAESFSRAMFGISFKYTIGLSATPTRRDGLSRVMFWFLGPLAYEARRSGQSHVNVKIMQFDHIEYQKPPPINRRGDLCYTSLITKICDIHDRTQFIAEQTKRISDTGRSILVLSHRRGHAMAICEILKTLGVDAETYLGGDKIAPDTQVIIATYSLASEGFDCPRLNALVLATPSSNVVQAVGRILRGGRGNDPIIIDIVDKYSLFYSQLAKRKTIYKKIGFTILGEEDKKSKKREEKIEEKMESMFLDDD</sequence>
<dbReference type="PROSITE" id="PS51192">
    <property type="entry name" value="HELICASE_ATP_BIND_1"/>
    <property type="match status" value="1"/>
</dbReference>
<dbReference type="PANTHER" id="PTHR47396">
    <property type="entry name" value="TYPE I RESTRICTION ENZYME ECOKI R PROTEIN"/>
    <property type="match status" value="1"/>
</dbReference>
<feature type="domain" description="Helicase ATP-binding" evidence="5">
    <location>
        <begin position="105"/>
        <end position="251"/>
    </location>
</feature>
<organismHost>
    <name type="scientific">Chlorella</name>
    <dbReference type="NCBI Taxonomy" id="3071"/>
</organismHost>
<dbReference type="Gene3D" id="3.40.50.300">
    <property type="entry name" value="P-loop containing nucleotide triphosphate hydrolases"/>
    <property type="match status" value="2"/>
</dbReference>
<dbReference type="GeneID" id="5659097"/>
<protein>
    <submittedName>
        <fullName evidence="6">Uncharacterized protein B203R</fullName>
    </submittedName>
</protein>
<dbReference type="InterPro" id="IPR014001">
    <property type="entry name" value="Helicase_ATP-bd"/>
</dbReference>
<dbReference type="GO" id="GO:0061749">
    <property type="term" value="F:forked DNA-dependent helicase activity"/>
    <property type="evidence" value="ECO:0007669"/>
    <property type="project" value="TreeGrafter"/>
</dbReference>
<evidence type="ECO:0000259" key="5">
    <source>
        <dbReference type="PROSITE" id="PS51192"/>
    </source>
</evidence>
<dbReference type="InterPro" id="IPR027417">
    <property type="entry name" value="P-loop_NTPase"/>
</dbReference>
<accession>A7IW78</accession>
<dbReference type="SMART" id="SM00487">
    <property type="entry name" value="DEXDc"/>
    <property type="match status" value="1"/>
</dbReference>
<evidence type="ECO:0000256" key="4">
    <source>
        <dbReference type="ARBA" id="ARBA00022840"/>
    </source>
</evidence>
<reference evidence="6 7" key="1">
    <citation type="journal article" date="2007" name="Virology">
        <title>Sequence and annotation of the 369-kb NY-2A and the 345-kb AR158 viruses that infect Chlorella NC64A.</title>
        <authorList>
            <person name="Fitzgerald L.A."/>
            <person name="Graves M.V."/>
            <person name="Li X."/>
            <person name="Feldblyum T."/>
            <person name="Nierman W.C."/>
            <person name="Van Etten J.L."/>
        </authorList>
    </citation>
    <scope>NUCLEOTIDE SEQUENCE [LARGE SCALE GENOMIC DNA]</scope>
    <source>
        <strain evidence="6 7">NY-2A</strain>
    </source>
</reference>
<dbReference type="KEGG" id="vg:5659097"/>
<dbReference type="RefSeq" id="YP_001497399.1">
    <property type="nucleotide sequence ID" value="NC_009898.1"/>
</dbReference>
<dbReference type="GO" id="GO:0000403">
    <property type="term" value="F:Y-form DNA binding"/>
    <property type="evidence" value="ECO:0007669"/>
    <property type="project" value="TreeGrafter"/>
</dbReference>
<keyword evidence="1" id="KW-0547">Nucleotide-binding</keyword>
<dbReference type="Proteomes" id="UP000202419">
    <property type="component" value="Segment"/>
</dbReference>
<dbReference type="InterPro" id="IPR006935">
    <property type="entry name" value="Helicase/UvrB_N"/>
</dbReference>
<dbReference type="GO" id="GO:0005524">
    <property type="term" value="F:ATP binding"/>
    <property type="evidence" value="ECO:0007669"/>
    <property type="project" value="UniProtKB-KW"/>
</dbReference>
<dbReference type="GO" id="GO:0036121">
    <property type="term" value="F:double-stranded DNA helicase activity"/>
    <property type="evidence" value="ECO:0007669"/>
    <property type="project" value="TreeGrafter"/>
</dbReference>
<keyword evidence="3" id="KW-0347">Helicase</keyword>
<dbReference type="GO" id="GO:0016787">
    <property type="term" value="F:hydrolase activity"/>
    <property type="evidence" value="ECO:0007669"/>
    <property type="project" value="UniProtKB-KW"/>
</dbReference>
<dbReference type="CDD" id="cd18785">
    <property type="entry name" value="SF2_C"/>
    <property type="match status" value="1"/>
</dbReference>
<evidence type="ECO:0000256" key="1">
    <source>
        <dbReference type="ARBA" id="ARBA00022741"/>
    </source>
</evidence>
<gene>
    <name evidence="6" type="primary">B203R</name>
    <name evidence="6" type="ORF">NY2A_B203R</name>
</gene>
<dbReference type="EMBL" id="DQ491002">
    <property type="protein sequence ID" value="ABT14602.1"/>
    <property type="molecule type" value="Genomic_DNA"/>
</dbReference>
<dbReference type="InterPro" id="IPR050742">
    <property type="entry name" value="Helicase_Restrict-Modif_Enz"/>
</dbReference>
<keyword evidence="2" id="KW-0378">Hydrolase</keyword>
<name>A7IW78_PBCVN</name>
<keyword evidence="4" id="KW-0067">ATP-binding</keyword>
<evidence type="ECO:0000256" key="3">
    <source>
        <dbReference type="ARBA" id="ARBA00022806"/>
    </source>
</evidence>
<proteinExistence type="predicted"/>
<dbReference type="SUPFAM" id="SSF52540">
    <property type="entry name" value="P-loop containing nucleoside triphosphate hydrolases"/>
    <property type="match status" value="1"/>
</dbReference>
<evidence type="ECO:0000313" key="6">
    <source>
        <dbReference type="EMBL" id="ABT14602.1"/>
    </source>
</evidence>
<dbReference type="OrthoDB" id="4131at10239"/>
<evidence type="ECO:0000313" key="7">
    <source>
        <dbReference type="Proteomes" id="UP000202419"/>
    </source>
</evidence>
<evidence type="ECO:0000256" key="2">
    <source>
        <dbReference type="ARBA" id="ARBA00022801"/>
    </source>
</evidence>
<dbReference type="Pfam" id="PF04851">
    <property type="entry name" value="ResIII"/>
    <property type="match status" value="1"/>
</dbReference>